<name>A0A1H1RLA9_9ACTN</name>
<sequence length="291" mass="30168">MSRGSRDTRLIGMATWEDGPEYAPLEAPERFTVPDVPPLGEAPPPAALPYAPAERPQFGNPDDPVAPLATLDPERSTEERDPSTPFEVDSGTMTEGNSGGAWGAAHWRPPSGPPVGQPGPWGPPAGVPIDPAAPVALQSGAPHPVGNMPAPGTPGWFGPGPNSPAPQRPPSLWRATPPGAIIALALSIIVVVSPLTFVAGLLLSLRARYAKRAILIGYAVVGAVILMITVGSTLANYGSFGDWFRTAQGWCVLGSALMIVLTLVLVNNELKRGPQGGAPTGGYPPRPPYSS</sequence>
<feature type="transmembrane region" description="Helical" evidence="2">
    <location>
        <begin position="247"/>
        <end position="266"/>
    </location>
</feature>
<dbReference type="STRING" id="630515.SAMN04489812_1692"/>
<reference evidence="3 4" key="1">
    <citation type="submission" date="2016-10" db="EMBL/GenBank/DDBJ databases">
        <authorList>
            <person name="de Groot N.N."/>
        </authorList>
    </citation>
    <scope>NUCLEOTIDE SEQUENCE [LARGE SCALE GENOMIC DNA]</scope>
    <source>
        <strain evidence="3 4">DSM 21800</strain>
    </source>
</reference>
<keyword evidence="2" id="KW-1133">Transmembrane helix</keyword>
<evidence type="ECO:0000256" key="1">
    <source>
        <dbReference type="SAM" id="MobiDB-lite"/>
    </source>
</evidence>
<keyword evidence="2" id="KW-0812">Transmembrane</keyword>
<protein>
    <submittedName>
        <fullName evidence="3">Uncharacterized protein</fullName>
    </submittedName>
</protein>
<feature type="transmembrane region" description="Helical" evidence="2">
    <location>
        <begin position="215"/>
        <end position="235"/>
    </location>
</feature>
<evidence type="ECO:0000313" key="4">
    <source>
        <dbReference type="Proteomes" id="UP000199103"/>
    </source>
</evidence>
<evidence type="ECO:0000256" key="2">
    <source>
        <dbReference type="SAM" id="Phobius"/>
    </source>
</evidence>
<feature type="compositionally biased region" description="Pro residues" evidence="1">
    <location>
        <begin position="35"/>
        <end position="47"/>
    </location>
</feature>
<keyword evidence="2" id="KW-0472">Membrane</keyword>
<feature type="region of interest" description="Disordered" evidence="1">
    <location>
        <begin position="1"/>
        <end position="103"/>
    </location>
</feature>
<evidence type="ECO:0000313" key="3">
    <source>
        <dbReference type="EMBL" id="SDS36577.1"/>
    </source>
</evidence>
<feature type="compositionally biased region" description="Basic and acidic residues" evidence="1">
    <location>
        <begin position="72"/>
        <end position="82"/>
    </location>
</feature>
<dbReference type="EMBL" id="LT629772">
    <property type="protein sequence ID" value="SDS36577.1"/>
    <property type="molecule type" value="Genomic_DNA"/>
</dbReference>
<dbReference type="AlphaFoldDB" id="A0A1H1RLA9"/>
<keyword evidence="4" id="KW-1185">Reference proteome</keyword>
<proteinExistence type="predicted"/>
<accession>A0A1H1RLA9</accession>
<gene>
    <name evidence="3" type="ORF">SAMN04489812_1692</name>
</gene>
<feature type="transmembrane region" description="Helical" evidence="2">
    <location>
        <begin position="180"/>
        <end position="203"/>
    </location>
</feature>
<organism evidence="3 4">
    <name type="scientific">Microlunatus soli</name>
    <dbReference type="NCBI Taxonomy" id="630515"/>
    <lineage>
        <taxon>Bacteria</taxon>
        <taxon>Bacillati</taxon>
        <taxon>Actinomycetota</taxon>
        <taxon>Actinomycetes</taxon>
        <taxon>Propionibacteriales</taxon>
        <taxon>Propionibacteriaceae</taxon>
        <taxon>Microlunatus</taxon>
    </lineage>
</organism>
<dbReference type="Proteomes" id="UP000199103">
    <property type="component" value="Chromosome I"/>
</dbReference>